<keyword evidence="2" id="KW-0472">Membrane</keyword>
<keyword evidence="2" id="KW-0812">Transmembrane</keyword>
<name>A0A6B3LAW8_9BACT</name>
<evidence type="ECO:0000313" key="4">
    <source>
        <dbReference type="Proteomes" id="UP000475117"/>
    </source>
</evidence>
<feature type="region of interest" description="Disordered" evidence="1">
    <location>
        <begin position="1"/>
        <end position="23"/>
    </location>
</feature>
<sequence length="584" mass="62451">MKVDPSQAAAELLTPATAKERPPQKKRWTWRRVLGAAGGGLAGIVFVGYFAVNLVLQSSGARVWLLGELQDQVGMEFYYDEVRWSPIDGILVHGLRIDQSADAAEVAPGVPPFFHASKVRVDLFWSELINGQRRVKAIEVIDPEVYMVRSAAGKLLLPPSVPVPPVDSRKGGVLKPAPSGPKVAKDTGKSGTAPAAPVEPSGQKSSSADGEKAPAPEPVLVLSPELTVENGKFTIYDAGSRTAAIDLRGVGVQLPPVVDAQSPTNGEIRVEDGHVALVPGMAKESAFWPMQWPVRWEGSAILGERKEFNVRGGRFFGEFLWNPRVEGVPLIVVGDLKQFNLVDAVDGPTGDFQLASCWLSGQVRFEALLSRSNSAVLTGALGAENVVIQGGPALSRFASGVGLQLDGDVDGEDEMVRMTLPVGVTRFRWSPTSMQDQKVDFQAASNGMSVSGAAVVSRSGRVVSRASCVLSGPAMQQLEKLEERLPRALHFGFRPVELPTLPTEADKPASLTDGAELVPPAPAEVVAVGREFLISGTLKEPLVAVWDRGELLTFGSLVRRISANIMPPPDPEPESIDDELLPMD</sequence>
<keyword evidence="2" id="KW-1133">Transmembrane helix</keyword>
<feature type="region of interest" description="Disordered" evidence="1">
    <location>
        <begin position="167"/>
        <end position="221"/>
    </location>
</feature>
<proteinExistence type="predicted"/>
<feature type="compositionally biased region" description="Acidic residues" evidence="1">
    <location>
        <begin position="571"/>
        <end position="584"/>
    </location>
</feature>
<dbReference type="EMBL" id="CP066776">
    <property type="protein sequence ID" value="QQL46165.1"/>
    <property type="molecule type" value="Genomic_DNA"/>
</dbReference>
<protein>
    <recommendedName>
        <fullName evidence="5">AsmA-like C-terminal domain-containing protein</fullName>
    </recommendedName>
</protein>
<feature type="transmembrane region" description="Helical" evidence="2">
    <location>
        <begin position="33"/>
        <end position="52"/>
    </location>
</feature>
<gene>
    <name evidence="3" type="ORF">G3M56_006180</name>
</gene>
<dbReference type="KEGG" id="soa:G3M56_006180"/>
<evidence type="ECO:0000313" key="3">
    <source>
        <dbReference type="EMBL" id="QQL46165.1"/>
    </source>
</evidence>
<dbReference type="Proteomes" id="UP000475117">
    <property type="component" value="Chromosome"/>
</dbReference>
<keyword evidence="4" id="KW-1185">Reference proteome</keyword>
<dbReference type="AlphaFoldDB" id="A0A6B3LAW8"/>
<evidence type="ECO:0000256" key="2">
    <source>
        <dbReference type="SAM" id="Phobius"/>
    </source>
</evidence>
<evidence type="ECO:0000256" key="1">
    <source>
        <dbReference type="SAM" id="MobiDB-lite"/>
    </source>
</evidence>
<organism evidence="3 4">
    <name type="scientific">Sulfuriroseicoccus oceanibius</name>
    <dbReference type="NCBI Taxonomy" id="2707525"/>
    <lineage>
        <taxon>Bacteria</taxon>
        <taxon>Pseudomonadati</taxon>
        <taxon>Verrucomicrobiota</taxon>
        <taxon>Verrucomicrobiia</taxon>
        <taxon>Verrucomicrobiales</taxon>
        <taxon>Verrucomicrobiaceae</taxon>
        <taxon>Sulfuriroseicoccus</taxon>
    </lineage>
</organism>
<reference evidence="3 4" key="1">
    <citation type="submission" date="2020-12" db="EMBL/GenBank/DDBJ databases">
        <title>Sulforoseuscoccus oceanibium gen. nov., sp. nov., a representative of the phylum Verrucomicrobia with special cytoplasmic membrane, and proposal of Sulforoseuscoccusaceae fam. nov.</title>
        <authorList>
            <person name="Xi F."/>
        </authorList>
    </citation>
    <scope>NUCLEOTIDE SEQUENCE [LARGE SCALE GENOMIC DNA]</scope>
    <source>
        <strain evidence="3 4">T37</strain>
    </source>
</reference>
<accession>A0A6B3LAW8</accession>
<feature type="region of interest" description="Disordered" evidence="1">
    <location>
        <begin position="565"/>
        <end position="584"/>
    </location>
</feature>
<dbReference type="RefSeq" id="WP_164362898.1">
    <property type="nucleotide sequence ID" value="NZ_CP066776.1"/>
</dbReference>
<evidence type="ECO:0008006" key="5">
    <source>
        <dbReference type="Google" id="ProtNLM"/>
    </source>
</evidence>